<keyword evidence="2" id="KW-1185">Reference proteome</keyword>
<evidence type="ECO:0000313" key="2">
    <source>
        <dbReference type="Proteomes" id="UP000605848"/>
    </source>
</evidence>
<proteinExistence type="predicted"/>
<organism evidence="1 2">
    <name type="scientific">Microvirga aerilata</name>
    <dbReference type="NCBI Taxonomy" id="670292"/>
    <lineage>
        <taxon>Bacteria</taxon>
        <taxon>Pseudomonadati</taxon>
        <taxon>Pseudomonadota</taxon>
        <taxon>Alphaproteobacteria</taxon>
        <taxon>Hyphomicrobiales</taxon>
        <taxon>Methylobacteriaceae</taxon>
        <taxon>Microvirga</taxon>
    </lineage>
</organism>
<comment type="caution">
    <text evidence="1">The sequence shown here is derived from an EMBL/GenBank/DDBJ whole genome shotgun (WGS) entry which is preliminary data.</text>
</comment>
<reference evidence="1" key="1">
    <citation type="submission" date="2021-01" db="EMBL/GenBank/DDBJ databases">
        <title>Microvirga sp.</title>
        <authorList>
            <person name="Kim M.K."/>
        </authorList>
    </citation>
    <scope>NUCLEOTIDE SEQUENCE</scope>
    <source>
        <strain evidence="1">5420S-16</strain>
    </source>
</reference>
<dbReference type="EMBL" id="JAEQMY010000124">
    <property type="protein sequence ID" value="MBL0407903.1"/>
    <property type="molecule type" value="Genomic_DNA"/>
</dbReference>
<name>A0A936ZNN8_9HYPH</name>
<accession>A0A936ZNN8</accession>
<evidence type="ECO:0000313" key="1">
    <source>
        <dbReference type="EMBL" id="MBL0407903.1"/>
    </source>
</evidence>
<dbReference type="AlphaFoldDB" id="A0A936ZNN8"/>
<dbReference type="Proteomes" id="UP000605848">
    <property type="component" value="Unassembled WGS sequence"/>
</dbReference>
<gene>
    <name evidence="1" type="ORF">JKG68_28795</name>
</gene>
<sequence>MLPHGCQTIHGWYDNPRAGSDPAAMRLELPLPGPHGPGSGKARRLTGELDAYPLKLLD</sequence>
<protein>
    <submittedName>
        <fullName evidence="1">Uncharacterized protein</fullName>
    </submittedName>
</protein>
<dbReference type="RefSeq" id="WP_202065476.1">
    <property type="nucleotide sequence ID" value="NZ_JAEQMY010000124.1"/>
</dbReference>